<dbReference type="Pfam" id="PF06754">
    <property type="entry name" value="PhnG"/>
    <property type="match status" value="1"/>
</dbReference>
<sequence length="153" mass="16820">MSLPTSGLKYCKRGEMMDIGEILAEGELTVWQSLAEMIADRHEIKVLQQPETCMTMMQVLDSVGHTPFYVGEVLMTEATVSIDGIIGFGLALEDDYIRALCAAIIDAALLAGVAEVGEIRKVIAKEEQRVLAHYEQEESLIAATRVRFAIMEG</sequence>
<organism evidence="1 2">
    <name type="scientific">Sporomusa silvacetica DSM 10669</name>
    <dbReference type="NCBI Taxonomy" id="1123289"/>
    <lineage>
        <taxon>Bacteria</taxon>
        <taxon>Bacillati</taxon>
        <taxon>Bacillota</taxon>
        <taxon>Negativicutes</taxon>
        <taxon>Selenomonadales</taxon>
        <taxon>Sporomusaceae</taxon>
        <taxon>Sporomusa</taxon>
    </lineage>
</organism>
<name>A0ABZ3IRN2_9FIRM</name>
<evidence type="ECO:0000313" key="1">
    <source>
        <dbReference type="EMBL" id="XFO68365.1"/>
    </source>
</evidence>
<dbReference type="NCBIfam" id="TIGR03293">
    <property type="entry name" value="PhnG_redo"/>
    <property type="match status" value="1"/>
</dbReference>
<evidence type="ECO:0000313" key="2">
    <source>
        <dbReference type="Proteomes" id="UP000216752"/>
    </source>
</evidence>
<proteinExistence type="predicted"/>
<protein>
    <recommendedName>
        <fullName evidence="3">Phosphonate metabolism protein PhnG</fullName>
    </recommendedName>
</protein>
<gene>
    <name evidence="1" type="ORF">SPSIL_045880</name>
</gene>
<evidence type="ECO:0008006" key="3">
    <source>
        <dbReference type="Google" id="ProtNLM"/>
    </source>
</evidence>
<dbReference type="EMBL" id="CP155573">
    <property type="protein sequence ID" value="XFO68365.1"/>
    <property type="molecule type" value="Genomic_DNA"/>
</dbReference>
<keyword evidence="2" id="KW-1185">Reference proteome</keyword>
<reference evidence="1" key="1">
    <citation type="submission" date="2024-05" db="EMBL/GenBank/DDBJ databases">
        <title>Isolation and characterization of Sporomusa carbonis sp. nov., a carboxydotrophic hydrogenogen in the genus of Sporomusa isolated from a charcoal burning pile.</title>
        <authorList>
            <person name="Boeer T."/>
            <person name="Rosenbaum F."/>
            <person name="Eysell L."/>
            <person name="Mueller V."/>
            <person name="Daniel R."/>
            <person name="Poehlein A."/>
        </authorList>
    </citation>
    <scope>NUCLEOTIDE SEQUENCE [LARGE SCALE GENOMIC DNA]</scope>
    <source>
        <strain evidence="1">DSM 10669</strain>
    </source>
</reference>
<accession>A0ABZ3IRN2</accession>
<dbReference type="InterPro" id="IPR009609">
    <property type="entry name" value="Phosphonate_metab_PhnG"/>
</dbReference>
<dbReference type="Proteomes" id="UP000216752">
    <property type="component" value="Chromosome"/>
</dbReference>